<proteinExistence type="predicted"/>
<dbReference type="InterPro" id="IPR036097">
    <property type="entry name" value="HisK_dim/P_sf"/>
</dbReference>
<evidence type="ECO:0000256" key="8">
    <source>
        <dbReference type="ARBA" id="ARBA00022840"/>
    </source>
</evidence>
<keyword evidence="10" id="KW-0812">Transmembrane</keyword>
<keyword evidence="5" id="KW-0808">Transferase</keyword>
<evidence type="ECO:0000256" key="6">
    <source>
        <dbReference type="ARBA" id="ARBA00022741"/>
    </source>
</evidence>
<dbReference type="SMART" id="SM00387">
    <property type="entry name" value="HATPase_c"/>
    <property type="match status" value="1"/>
</dbReference>
<keyword evidence="4" id="KW-0597">Phosphoprotein</keyword>
<evidence type="ECO:0000313" key="13">
    <source>
        <dbReference type="Proteomes" id="UP001651880"/>
    </source>
</evidence>
<evidence type="ECO:0000313" key="12">
    <source>
        <dbReference type="EMBL" id="MCQ1531039.1"/>
    </source>
</evidence>
<feature type="transmembrane region" description="Helical" evidence="10">
    <location>
        <begin position="67"/>
        <end position="87"/>
    </location>
</feature>
<reference evidence="12 13" key="1">
    <citation type="submission" date="2021-10" db="EMBL/GenBank/DDBJ databases">
        <title>Lutispora strain m25 sp. nov., a thermophilic, non-spore-forming bacterium isolated from a lab-scale methanogenic bioreactor digesting anaerobic sludge.</title>
        <authorList>
            <person name="El Houari A."/>
            <person name="Mcdonald J."/>
        </authorList>
    </citation>
    <scope>NUCLEOTIDE SEQUENCE [LARGE SCALE GENOMIC DNA]</scope>
    <source>
        <strain evidence="13">m25</strain>
    </source>
</reference>
<feature type="transmembrane region" description="Helical" evidence="10">
    <location>
        <begin position="148"/>
        <end position="175"/>
    </location>
</feature>
<protein>
    <recommendedName>
        <fullName evidence="3">histidine kinase</fullName>
        <ecNumber evidence="3">2.7.13.3</ecNumber>
    </recommendedName>
</protein>
<comment type="catalytic activity">
    <reaction evidence="1">
        <text>ATP + protein L-histidine = ADP + protein N-phospho-L-histidine.</text>
        <dbReference type="EC" id="2.7.13.3"/>
    </reaction>
</comment>
<dbReference type="PRINTS" id="PR00344">
    <property type="entry name" value="BCTRLSENSOR"/>
</dbReference>
<evidence type="ECO:0000256" key="2">
    <source>
        <dbReference type="ARBA" id="ARBA00004370"/>
    </source>
</evidence>
<dbReference type="Gene3D" id="3.30.565.10">
    <property type="entry name" value="Histidine kinase-like ATPase, C-terminal domain"/>
    <property type="match status" value="1"/>
</dbReference>
<dbReference type="InterPro" id="IPR036890">
    <property type="entry name" value="HATPase_C_sf"/>
</dbReference>
<dbReference type="GO" id="GO:0016301">
    <property type="term" value="F:kinase activity"/>
    <property type="evidence" value="ECO:0007669"/>
    <property type="project" value="UniProtKB-KW"/>
</dbReference>
<dbReference type="Pfam" id="PF00512">
    <property type="entry name" value="HisKA"/>
    <property type="match status" value="1"/>
</dbReference>
<sequence>MINSGIKVSEIKHARLFLTAGFLLICLGLLFPVYTEQIWFNIIIKIRDAINTGDSGHLILGSAKANFLNAIQSTFIFMGIMLVIFHSKLRYCLTAFDKFLVSSIAVIVLHWMDSLIFKISWEPVSTIMALFIILMLFEKLFGETNSFIQVFIVSIQFFFAFNWLNIMPFFSIYLFGQSDIPYSIKITGIYLNAAAVLNFSGFAFFLPFIISAFITATLFMISSKNIRIMRENYEKESEIRNMRAKALENRVYKEVKSLVHDLKTPLVTIRGLNSLILSKSSNVKLKEYSERIESSVTKMSEMISSFLYEDSRQRLKTEELISYIRAQLPLEDEEIRFKISVDDELSDVYINKILIARAVINILENAIFVPCKHPYKIINMDVKQAEEGINIMIQDNGIGIKESELDRVWEIGYSTNDTSGLGLPFAKSIFEDNGGRIEIHSQVDIGTTVAIFLPSFEFYEKSLYKPMNI</sequence>
<evidence type="ECO:0000259" key="11">
    <source>
        <dbReference type="PROSITE" id="PS50109"/>
    </source>
</evidence>
<dbReference type="InterPro" id="IPR003594">
    <property type="entry name" value="HATPase_dom"/>
</dbReference>
<keyword evidence="10" id="KW-1133">Transmembrane helix</keyword>
<comment type="caution">
    <text evidence="12">The sequence shown here is derived from an EMBL/GenBank/DDBJ whole genome shotgun (WGS) entry which is preliminary data.</text>
</comment>
<dbReference type="CDD" id="cd00082">
    <property type="entry name" value="HisKA"/>
    <property type="match status" value="1"/>
</dbReference>
<dbReference type="SUPFAM" id="SSF47384">
    <property type="entry name" value="Homodimeric domain of signal transducing histidine kinase"/>
    <property type="match status" value="1"/>
</dbReference>
<dbReference type="Gene3D" id="1.10.287.130">
    <property type="match status" value="1"/>
</dbReference>
<feature type="transmembrane region" description="Helical" evidence="10">
    <location>
        <begin position="123"/>
        <end position="141"/>
    </location>
</feature>
<dbReference type="PANTHER" id="PTHR42878">
    <property type="entry name" value="TWO-COMPONENT HISTIDINE KINASE"/>
    <property type="match status" value="1"/>
</dbReference>
<accession>A0ABT1NIY9</accession>
<evidence type="ECO:0000256" key="4">
    <source>
        <dbReference type="ARBA" id="ARBA00022553"/>
    </source>
</evidence>
<feature type="transmembrane region" description="Helical" evidence="10">
    <location>
        <begin position="16"/>
        <end position="34"/>
    </location>
</feature>
<evidence type="ECO:0000256" key="3">
    <source>
        <dbReference type="ARBA" id="ARBA00012438"/>
    </source>
</evidence>
<feature type="domain" description="Histidine kinase" evidence="11">
    <location>
        <begin position="257"/>
        <end position="457"/>
    </location>
</feature>
<evidence type="ECO:0000256" key="10">
    <source>
        <dbReference type="SAM" id="Phobius"/>
    </source>
</evidence>
<evidence type="ECO:0000256" key="9">
    <source>
        <dbReference type="ARBA" id="ARBA00023012"/>
    </source>
</evidence>
<organism evidence="12 13">
    <name type="scientific">Lutispora saccharofermentans</name>
    <dbReference type="NCBI Taxonomy" id="3024236"/>
    <lineage>
        <taxon>Bacteria</taxon>
        <taxon>Bacillati</taxon>
        <taxon>Bacillota</taxon>
        <taxon>Clostridia</taxon>
        <taxon>Lutisporales</taxon>
        <taxon>Lutisporaceae</taxon>
        <taxon>Lutispora</taxon>
    </lineage>
</organism>
<dbReference type="InterPro" id="IPR050351">
    <property type="entry name" value="BphY/WalK/GraS-like"/>
</dbReference>
<comment type="subcellular location">
    <subcellularLocation>
        <location evidence="2">Membrane</location>
    </subcellularLocation>
</comment>
<dbReference type="SUPFAM" id="SSF55874">
    <property type="entry name" value="ATPase domain of HSP90 chaperone/DNA topoisomerase II/histidine kinase"/>
    <property type="match status" value="1"/>
</dbReference>
<keyword evidence="8" id="KW-0067">ATP-binding</keyword>
<keyword evidence="6" id="KW-0547">Nucleotide-binding</keyword>
<name>A0ABT1NIY9_9FIRM</name>
<dbReference type="Pfam" id="PF02518">
    <property type="entry name" value="HATPase_c"/>
    <property type="match status" value="1"/>
</dbReference>
<feature type="transmembrane region" description="Helical" evidence="10">
    <location>
        <begin position="195"/>
        <end position="221"/>
    </location>
</feature>
<dbReference type="InterPro" id="IPR005467">
    <property type="entry name" value="His_kinase_dom"/>
</dbReference>
<dbReference type="Proteomes" id="UP001651880">
    <property type="component" value="Unassembled WGS sequence"/>
</dbReference>
<dbReference type="EC" id="2.7.13.3" evidence="3"/>
<dbReference type="PROSITE" id="PS50109">
    <property type="entry name" value="HIS_KIN"/>
    <property type="match status" value="1"/>
</dbReference>
<evidence type="ECO:0000256" key="1">
    <source>
        <dbReference type="ARBA" id="ARBA00000085"/>
    </source>
</evidence>
<dbReference type="RefSeq" id="WP_255228556.1">
    <property type="nucleotide sequence ID" value="NZ_JAJEKE010000017.1"/>
</dbReference>
<dbReference type="InterPro" id="IPR003661">
    <property type="entry name" value="HisK_dim/P_dom"/>
</dbReference>
<evidence type="ECO:0000256" key="7">
    <source>
        <dbReference type="ARBA" id="ARBA00022777"/>
    </source>
</evidence>
<dbReference type="EMBL" id="JAJEKE010000017">
    <property type="protein sequence ID" value="MCQ1531039.1"/>
    <property type="molecule type" value="Genomic_DNA"/>
</dbReference>
<dbReference type="PANTHER" id="PTHR42878:SF7">
    <property type="entry name" value="SENSOR HISTIDINE KINASE GLRK"/>
    <property type="match status" value="1"/>
</dbReference>
<keyword evidence="13" id="KW-1185">Reference proteome</keyword>
<dbReference type="SMART" id="SM00388">
    <property type="entry name" value="HisKA"/>
    <property type="match status" value="1"/>
</dbReference>
<keyword evidence="9" id="KW-0902">Two-component regulatory system</keyword>
<gene>
    <name evidence="12" type="ORF">LJD61_16025</name>
</gene>
<dbReference type="InterPro" id="IPR004358">
    <property type="entry name" value="Sig_transdc_His_kin-like_C"/>
</dbReference>
<evidence type="ECO:0000256" key="5">
    <source>
        <dbReference type="ARBA" id="ARBA00022679"/>
    </source>
</evidence>
<keyword evidence="7 12" id="KW-0418">Kinase</keyword>
<keyword evidence="10" id="KW-0472">Membrane</keyword>